<dbReference type="EMBL" id="CP001823">
    <property type="protein sequence ID" value="ACZ38544.1"/>
    <property type="molecule type" value="Genomic_DNA"/>
</dbReference>
<dbReference type="NCBIfam" id="NF006871">
    <property type="entry name" value="PRK09367.1"/>
    <property type="match status" value="1"/>
</dbReference>
<keyword evidence="4 6" id="KW-0456">Lyase</keyword>
<evidence type="ECO:0000256" key="1">
    <source>
        <dbReference type="ARBA" id="ARBA00005113"/>
    </source>
</evidence>
<dbReference type="InterPro" id="IPR001106">
    <property type="entry name" value="Aromatic_Lyase"/>
</dbReference>
<comment type="pathway">
    <text evidence="1 6 8">Amino-acid degradation; L-histidine degradation into L-glutamate; N-formimidoyl-L-glutamate from L-histidine: step 1/3.</text>
</comment>
<dbReference type="Proteomes" id="UP000002027">
    <property type="component" value="Chromosome 1"/>
</dbReference>
<sequence length="528" mass="55495">MSGNDSDHHVTLSGSPLRIADVVAVARAGRTVALADDTRAAMERSRAAVHEAIAEGRPVYGVSTGFGALADVAISPEDRAALQVNLLRSHAAGVGPPLPDDVVRAALLLRAQALARGYSGVRPIVVERLIDLLNARIHPVVPEQGSVGASGDLAPLAHLALPLIGEGQVRRRDEVLPAENALAEAGITPITLEAKEALALINGTQIITALLALAVADSERLLRAAEIAAAMSFEAIGGDPAALAAQVHQIRPHAGQVATAARMRNLLERDGTLPRPRRGAVQDAYTLRCIPQVIGPVRDALEHVRQAVEIEINAVTDNPLCFPDDTGVVSGGNFHGHPVALPADYLKVAIASLGTFTERRIASLVDPRSSRLPAFLVPEPGINSGFMIAQYVAASLASENKTLAHPASVDSIPTSADIEDFNSMGTTAARHLARVVANTETIVAIEVLCAAQALDLNEREPWGIGTQAAYRTVRAQIPFLERDGPPLHQLIETARDLIRSGTLQQAVDAALVQSPESATAQEIEEGGV</sequence>
<dbReference type="eggNOG" id="COG2986">
    <property type="taxonomic scope" value="Bacteria"/>
</dbReference>
<dbReference type="KEGG" id="sti:Sthe_1108"/>
<evidence type="ECO:0000256" key="6">
    <source>
        <dbReference type="HAMAP-Rule" id="MF_00229"/>
    </source>
</evidence>
<reference evidence="11" key="1">
    <citation type="submission" date="2009-11" db="EMBL/GenBank/DDBJ databases">
        <title>The complete chromosome 1 of Sphaerobacter thermophilus DSM 20745.</title>
        <authorList>
            <person name="Lucas S."/>
            <person name="Copeland A."/>
            <person name="Lapidus A."/>
            <person name="Glavina del Rio T."/>
            <person name="Dalin E."/>
            <person name="Tice H."/>
            <person name="Bruce D."/>
            <person name="Goodwin L."/>
            <person name="Pitluck S."/>
            <person name="Kyrpides N."/>
            <person name="Mavromatis K."/>
            <person name="Ivanova N."/>
            <person name="Mikhailova N."/>
            <person name="LaButti K.M."/>
            <person name="Clum A."/>
            <person name="Sun H.I."/>
            <person name="Brettin T."/>
            <person name="Detter J.C."/>
            <person name="Han C."/>
            <person name="Larimer F."/>
            <person name="Land M."/>
            <person name="Hauser L."/>
            <person name="Markowitz V."/>
            <person name="Cheng J.F."/>
            <person name="Hugenholtz P."/>
            <person name="Woyke T."/>
            <person name="Wu D."/>
            <person name="Steenblock K."/>
            <person name="Schneider S."/>
            <person name="Pukall R."/>
            <person name="Goeker M."/>
            <person name="Klenk H.P."/>
            <person name="Eisen J.A."/>
        </authorList>
    </citation>
    <scope>NUCLEOTIDE SEQUENCE [LARGE SCALE GENOMIC DNA]</scope>
    <source>
        <strain evidence="11">ATCC 49802 / DSM 20745 / S 6022</strain>
    </source>
</reference>
<feature type="cross-link" description="5-imidazolinone (Ala-Gly)" evidence="6">
    <location>
        <begin position="149"/>
        <end position="151"/>
    </location>
</feature>
<dbReference type="Gene3D" id="1.20.200.10">
    <property type="entry name" value="Fumarase/aspartase (Central domain)"/>
    <property type="match status" value="1"/>
</dbReference>
<accession>D1C2S7</accession>
<dbReference type="UniPathway" id="UPA00379">
    <property type="reaction ID" value="UER00549"/>
</dbReference>
<evidence type="ECO:0000256" key="5">
    <source>
        <dbReference type="ARBA" id="ARBA00049269"/>
    </source>
</evidence>
<name>D1C2S7_SPHTD</name>
<evidence type="ECO:0000256" key="2">
    <source>
        <dbReference type="ARBA" id="ARBA00012994"/>
    </source>
</evidence>
<evidence type="ECO:0000256" key="7">
    <source>
        <dbReference type="RuleBase" id="RU003954"/>
    </source>
</evidence>
<dbReference type="GO" id="GO:0004397">
    <property type="term" value="F:histidine ammonia-lyase activity"/>
    <property type="evidence" value="ECO:0007669"/>
    <property type="project" value="UniProtKB-UniRule"/>
</dbReference>
<dbReference type="FunFam" id="1.10.275.10:FF:000005">
    <property type="entry name" value="Histidine ammonia-lyase"/>
    <property type="match status" value="1"/>
</dbReference>
<dbReference type="AlphaFoldDB" id="D1C2S7"/>
<dbReference type="GO" id="GO:0019556">
    <property type="term" value="P:L-histidine catabolic process to glutamate and formamide"/>
    <property type="evidence" value="ECO:0007669"/>
    <property type="project" value="UniProtKB-UniPathway"/>
</dbReference>
<gene>
    <name evidence="6" type="primary">hutH</name>
    <name evidence="10" type="ordered locus">Sthe_1108</name>
</gene>
<dbReference type="FunCoup" id="D1C2S7">
    <property type="interactions" value="80"/>
</dbReference>
<dbReference type="Gene3D" id="1.10.275.10">
    <property type="entry name" value="Fumarase/aspartase (N-terminal domain)"/>
    <property type="match status" value="1"/>
</dbReference>
<comment type="PTM">
    <text evidence="6">Contains an active site 4-methylidene-imidazol-5-one (MIO), which is formed autocatalytically by cyclization and dehydration of residues Ala-Ser-Gly.</text>
</comment>
<dbReference type="FunFam" id="1.20.200.10:FF:000003">
    <property type="entry name" value="Histidine ammonia-lyase"/>
    <property type="match status" value="1"/>
</dbReference>
<evidence type="ECO:0000256" key="3">
    <source>
        <dbReference type="ARBA" id="ARBA00022808"/>
    </source>
</evidence>
<comment type="subcellular location">
    <subcellularLocation>
        <location evidence="6 9">Cytoplasm</location>
    </subcellularLocation>
</comment>
<protein>
    <recommendedName>
        <fullName evidence="2 6">Histidine ammonia-lyase</fullName>
        <shortName evidence="6">Histidase</shortName>
        <ecNumber evidence="2 6">4.3.1.3</ecNumber>
    </recommendedName>
</protein>
<evidence type="ECO:0000256" key="8">
    <source>
        <dbReference type="RuleBase" id="RU004479"/>
    </source>
</evidence>
<dbReference type="GO" id="GO:0019557">
    <property type="term" value="P:L-histidine catabolic process to glutamate and formate"/>
    <property type="evidence" value="ECO:0007669"/>
    <property type="project" value="UniProtKB-UniPathway"/>
</dbReference>
<keyword evidence="11" id="KW-1185">Reference proteome</keyword>
<dbReference type="InterPro" id="IPR022313">
    <property type="entry name" value="Phe/His_NH3-lyase_AS"/>
</dbReference>
<dbReference type="CDD" id="cd00332">
    <property type="entry name" value="PAL-HAL"/>
    <property type="match status" value="1"/>
</dbReference>
<dbReference type="InterPro" id="IPR024083">
    <property type="entry name" value="Fumarase/histidase_N"/>
</dbReference>
<dbReference type="Pfam" id="PF00221">
    <property type="entry name" value="Lyase_aromatic"/>
    <property type="match status" value="1"/>
</dbReference>
<dbReference type="InterPro" id="IPR008948">
    <property type="entry name" value="L-Aspartase-like"/>
</dbReference>
<dbReference type="EC" id="4.3.1.3" evidence="2 6"/>
<evidence type="ECO:0000313" key="10">
    <source>
        <dbReference type="EMBL" id="ACZ38544.1"/>
    </source>
</evidence>
<evidence type="ECO:0000313" key="11">
    <source>
        <dbReference type="Proteomes" id="UP000002027"/>
    </source>
</evidence>
<proteinExistence type="inferred from homology"/>
<keyword evidence="6" id="KW-0963">Cytoplasm</keyword>
<dbReference type="NCBIfam" id="TIGR01225">
    <property type="entry name" value="hutH"/>
    <property type="match status" value="1"/>
</dbReference>
<dbReference type="GO" id="GO:0005737">
    <property type="term" value="C:cytoplasm"/>
    <property type="evidence" value="ECO:0007669"/>
    <property type="project" value="UniProtKB-SubCell"/>
</dbReference>
<evidence type="ECO:0000256" key="4">
    <source>
        <dbReference type="ARBA" id="ARBA00023239"/>
    </source>
</evidence>
<organism evidence="10 11">
    <name type="scientific">Sphaerobacter thermophilus (strain ATCC 49802 / DSM 20745 / KCCM 41009 / NCIMB 13125 / S 6022)</name>
    <dbReference type="NCBI Taxonomy" id="479434"/>
    <lineage>
        <taxon>Bacteria</taxon>
        <taxon>Pseudomonadati</taxon>
        <taxon>Thermomicrobiota</taxon>
        <taxon>Thermomicrobia</taxon>
        <taxon>Sphaerobacterales</taxon>
        <taxon>Sphaerobacterineae</taxon>
        <taxon>Sphaerobacteraceae</taxon>
        <taxon>Sphaerobacter</taxon>
    </lineage>
</organism>
<feature type="modified residue" description="2,3-didehydroalanine (Ser)" evidence="6">
    <location>
        <position position="150"/>
    </location>
</feature>
<dbReference type="RefSeq" id="WP_012871591.1">
    <property type="nucleotide sequence ID" value="NC_013523.1"/>
</dbReference>
<reference evidence="10 11" key="2">
    <citation type="journal article" date="2010" name="Stand. Genomic Sci.">
        <title>Complete genome sequence of Desulfohalobium retbaense type strain (HR(100)).</title>
        <authorList>
            <person name="Spring S."/>
            <person name="Nolan M."/>
            <person name="Lapidus A."/>
            <person name="Glavina Del Rio T."/>
            <person name="Copeland A."/>
            <person name="Tice H."/>
            <person name="Cheng J.F."/>
            <person name="Lucas S."/>
            <person name="Land M."/>
            <person name="Chen F."/>
            <person name="Bruce D."/>
            <person name="Goodwin L."/>
            <person name="Pitluck S."/>
            <person name="Ivanova N."/>
            <person name="Mavromatis K."/>
            <person name="Mikhailova N."/>
            <person name="Pati A."/>
            <person name="Chen A."/>
            <person name="Palaniappan K."/>
            <person name="Hauser L."/>
            <person name="Chang Y.J."/>
            <person name="Jeffries C.D."/>
            <person name="Munk C."/>
            <person name="Kiss H."/>
            <person name="Chain P."/>
            <person name="Han C."/>
            <person name="Brettin T."/>
            <person name="Detter J.C."/>
            <person name="Schuler E."/>
            <person name="Goker M."/>
            <person name="Rohde M."/>
            <person name="Bristow J."/>
            <person name="Eisen J.A."/>
            <person name="Markowitz V."/>
            <person name="Hugenholtz P."/>
            <person name="Kyrpides N.C."/>
            <person name="Klenk H.P."/>
        </authorList>
    </citation>
    <scope>NUCLEOTIDE SEQUENCE [LARGE SCALE GENOMIC DNA]</scope>
    <source>
        <strain evidence="11">ATCC 49802 / DSM 20745 / S 6022</strain>
    </source>
</reference>
<dbReference type="HAMAP" id="MF_00229">
    <property type="entry name" value="His_ammonia_lyase"/>
    <property type="match status" value="1"/>
</dbReference>
<dbReference type="PROSITE" id="PS00488">
    <property type="entry name" value="PAL_HISTIDASE"/>
    <property type="match status" value="1"/>
</dbReference>
<dbReference type="InParanoid" id="D1C2S7"/>
<keyword evidence="3 6" id="KW-0369">Histidine metabolism</keyword>
<dbReference type="PANTHER" id="PTHR10362">
    <property type="entry name" value="HISTIDINE AMMONIA-LYASE"/>
    <property type="match status" value="1"/>
</dbReference>
<comment type="catalytic activity">
    <reaction evidence="5 6 8">
        <text>L-histidine = trans-urocanate + NH4(+)</text>
        <dbReference type="Rhea" id="RHEA:21232"/>
        <dbReference type="ChEBI" id="CHEBI:17771"/>
        <dbReference type="ChEBI" id="CHEBI:28938"/>
        <dbReference type="ChEBI" id="CHEBI:57595"/>
        <dbReference type="EC" id="4.3.1.3"/>
    </reaction>
</comment>
<evidence type="ECO:0000256" key="9">
    <source>
        <dbReference type="RuleBase" id="RU004480"/>
    </source>
</evidence>
<dbReference type="HOGENOM" id="CLU_014801_4_0_0"/>
<dbReference type="STRING" id="479434.Sthe_1108"/>
<dbReference type="InterPro" id="IPR005921">
    <property type="entry name" value="HutH"/>
</dbReference>
<comment type="similarity">
    <text evidence="6 7">Belongs to the PAL/histidase family.</text>
</comment>
<dbReference type="SUPFAM" id="SSF48557">
    <property type="entry name" value="L-aspartase-like"/>
    <property type="match status" value="1"/>
</dbReference>